<accession>A0A1S1YUB4</accession>
<dbReference type="EMBL" id="JRYR02000002">
    <property type="protein sequence ID" value="OHX64614.1"/>
    <property type="molecule type" value="Genomic_DNA"/>
</dbReference>
<dbReference type="Gene3D" id="3.80.10.10">
    <property type="entry name" value="Ribonuclease Inhibitor"/>
    <property type="match status" value="2"/>
</dbReference>
<dbReference type="Proteomes" id="UP000179797">
    <property type="component" value="Unassembled WGS sequence"/>
</dbReference>
<dbReference type="AlphaFoldDB" id="A0A1S1YUB4"/>
<sequence length="480" mass="55688">MKKIFFKLLPVLFISIACSNHDNTIKNLDIEVREKLENLYLNYIKLSGYELNELDHLIKVEDNKVIRLYFPLFYNGEIHYDSTSIQEISSFTNLQELNLFGLKYYPNGIENIKTLKYLRVNLKKFNNFPFEKFKDKRLETLQVDSLQDSKLIESIYDLISLKELIIRTSEIKKLSIKISNFKNVEELFIEGKINTLPEEIKSCSKLKTLKICSDSLTSLPDAFQNFTELKMLYIYSKSKIDLPISLSNCKNVILFKLSGIINEYPECINGMDSLGNLEIDCGENGGFDSLSDGMNNLTRLHTLRIENPKLKYLPKSLSQTKLEFLEIRGAKLKNYKFPIEYNQLPLKHIELFASKVGEFPPFLYDLTTIEEIKIIGGYFDSMRNPQPQKNWNNLKSLTISGTELSALPDSLGYCRKLQTVDIQHNRLTTVPRSFANLGERLCFYWFGNPWKTLPKEMDWNCRDLNPCSVGYSNLPPAKRR</sequence>
<organism evidence="1 2">
    <name type="scientific">Flammeovirga pacifica</name>
    <dbReference type="NCBI Taxonomy" id="915059"/>
    <lineage>
        <taxon>Bacteria</taxon>
        <taxon>Pseudomonadati</taxon>
        <taxon>Bacteroidota</taxon>
        <taxon>Cytophagia</taxon>
        <taxon>Cytophagales</taxon>
        <taxon>Flammeovirgaceae</taxon>
        <taxon>Flammeovirga</taxon>
    </lineage>
</organism>
<protein>
    <recommendedName>
        <fullName evidence="3">Leucine-rich repeat domain-containing protein</fullName>
    </recommendedName>
</protein>
<proteinExistence type="predicted"/>
<evidence type="ECO:0008006" key="3">
    <source>
        <dbReference type="Google" id="ProtNLM"/>
    </source>
</evidence>
<dbReference type="InterPro" id="IPR032675">
    <property type="entry name" value="LRR_dom_sf"/>
</dbReference>
<comment type="caution">
    <text evidence="1">The sequence shown here is derived from an EMBL/GenBank/DDBJ whole genome shotgun (WGS) entry which is preliminary data.</text>
</comment>
<dbReference type="STRING" id="915059.NH26_23880"/>
<dbReference type="PROSITE" id="PS51257">
    <property type="entry name" value="PROKAR_LIPOPROTEIN"/>
    <property type="match status" value="1"/>
</dbReference>
<dbReference type="InterPro" id="IPR050715">
    <property type="entry name" value="LRR-SigEffector_domain"/>
</dbReference>
<gene>
    <name evidence="1" type="ORF">NH26_23880</name>
</gene>
<dbReference type="PANTHER" id="PTHR45752">
    <property type="entry name" value="LEUCINE-RICH REPEAT-CONTAINING"/>
    <property type="match status" value="1"/>
</dbReference>
<keyword evidence="2" id="KW-1185">Reference proteome</keyword>
<evidence type="ECO:0000313" key="1">
    <source>
        <dbReference type="EMBL" id="OHX64614.1"/>
    </source>
</evidence>
<reference evidence="1 2" key="1">
    <citation type="journal article" date="2012" name="Int. J. Syst. Evol. Microbiol.">
        <title>Flammeovirga pacifica sp. nov., isolated from deep-sea sediment.</title>
        <authorList>
            <person name="Xu H."/>
            <person name="Fu Y."/>
            <person name="Yang N."/>
            <person name="Ding Z."/>
            <person name="Lai Q."/>
            <person name="Zeng R."/>
        </authorList>
    </citation>
    <scope>NUCLEOTIDE SEQUENCE [LARGE SCALE GENOMIC DNA]</scope>
    <source>
        <strain evidence="2">DSM 24597 / LMG 26175 / WPAGA1</strain>
    </source>
</reference>
<evidence type="ECO:0000313" key="2">
    <source>
        <dbReference type="Proteomes" id="UP000179797"/>
    </source>
</evidence>
<dbReference type="OrthoDB" id="901479at2"/>
<dbReference type="RefSeq" id="WP_044217180.1">
    <property type="nucleotide sequence ID" value="NZ_JRYR02000002.1"/>
</dbReference>
<dbReference type="PANTHER" id="PTHR45752:SF187">
    <property type="entry name" value="LEUCINE-RICH REPEAT AND IQ DOMAIN-CONTAINING PROTEIN 4"/>
    <property type="match status" value="1"/>
</dbReference>
<dbReference type="SUPFAM" id="SSF52058">
    <property type="entry name" value="L domain-like"/>
    <property type="match status" value="2"/>
</dbReference>
<name>A0A1S1YUB4_FLAPC</name>